<organism evidence="7 8">
    <name type="scientific">Kaustia mangrovi</name>
    <dbReference type="NCBI Taxonomy" id="2593653"/>
    <lineage>
        <taxon>Bacteria</taxon>
        <taxon>Pseudomonadati</taxon>
        <taxon>Pseudomonadota</taxon>
        <taxon>Alphaproteobacteria</taxon>
        <taxon>Hyphomicrobiales</taxon>
        <taxon>Parvibaculaceae</taxon>
        <taxon>Kaustia</taxon>
    </lineage>
</organism>
<dbReference type="NCBIfam" id="TIGR00632">
    <property type="entry name" value="vsr"/>
    <property type="match status" value="1"/>
</dbReference>
<dbReference type="CDD" id="cd00221">
    <property type="entry name" value="Vsr"/>
    <property type="match status" value="1"/>
</dbReference>
<keyword evidence="2 6" id="KW-0255">Endonuclease</keyword>
<keyword evidence="1 6" id="KW-0540">Nuclease</keyword>
<gene>
    <name evidence="7" type="primary">vsr</name>
    <name evidence="7" type="ORF">HW532_21455</name>
</gene>
<keyword evidence="8" id="KW-1185">Reference proteome</keyword>
<keyword evidence="5 6" id="KW-0234">DNA repair</keyword>
<dbReference type="InterPro" id="IPR011335">
    <property type="entry name" value="Restrct_endonuc-II-like"/>
</dbReference>
<dbReference type="Proteomes" id="UP000593594">
    <property type="component" value="Chromosome"/>
</dbReference>
<protein>
    <recommendedName>
        <fullName evidence="6">Very short patch repair endonuclease</fullName>
        <ecNumber evidence="6">3.1.-.-</ecNumber>
    </recommendedName>
</protein>
<proteinExistence type="inferred from homology"/>
<dbReference type="InterPro" id="IPR004603">
    <property type="entry name" value="DNA_mismatch_endonuc_vsr"/>
</dbReference>
<evidence type="ECO:0000256" key="3">
    <source>
        <dbReference type="ARBA" id="ARBA00022763"/>
    </source>
</evidence>
<dbReference type="GO" id="GO:0006298">
    <property type="term" value="P:mismatch repair"/>
    <property type="evidence" value="ECO:0007669"/>
    <property type="project" value="UniProtKB-UniRule"/>
</dbReference>
<evidence type="ECO:0000256" key="4">
    <source>
        <dbReference type="ARBA" id="ARBA00022801"/>
    </source>
</evidence>
<dbReference type="EMBL" id="CP058214">
    <property type="protein sequence ID" value="QPC45034.1"/>
    <property type="molecule type" value="Genomic_DNA"/>
</dbReference>
<sequence>MPDIVDRETRSRMMSGIRGANTKPELQIRKALHALGFRYRLHARDVPGKPDIVLPRYRAVIFVNGCFWHGHDCPLFRLPGTRREFWENKIRTNRERDAKVRSQLGESNWRHLTIWECALKGPQRLGLEKTVAAAVDWIRGEEEAGEIRGQS</sequence>
<dbReference type="AlphaFoldDB" id="A0A7S8C865"/>
<dbReference type="SUPFAM" id="SSF52980">
    <property type="entry name" value="Restriction endonuclease-like"/>
    <property type="match status" value="1"/>
</dbReference>
<comment type="similarity">
    <text evidence="6">Belongs to the vsr family.</text>
</comment>
<dbReference type="PIRSF" id="PIRSF018267">
    <property type="entry name" value="VSR_endonuc"/>
    <property type="match status" value="1"/>
</dbReference>
<dbReference type="RefSeq" id="WP_213162407.1">
    <property type="nucleotide sequence ID" value="NZ_CP058214.1"/>
</dbReference>
<evidence type="ECO:0000313" key="8">
    <source>
        <dbReference type="Proteomes" id="UP000593594"/>
    </source>
</evidence>
<comment type="function">
    <text evidence="6">May nick specific sequences that contain T:G mispairs resulting from m5C-deamination.</text>
</comment>
<evidence type="ECO:0000256" key="6">
    <source>
        <dbReference type="PIRNR" id="PIRNR018267"/>
    </source>
</evidence>
<dbReference type="REBASE" id="456665">
    <property type="entry name" value="V.AbaDC25ORF21460P"/>
</dbReference>
<evidence type="ECO:0000256" key="1">
    <source>
        <dbReference type="ARBA" id="ARBA00022722"/>
    </source>
</evidence>
<dbReference type="EC" id="3.1.-.-" evidence="6"/>
<dbReference type="Gene3D" id="3.40.960.10">
    <property type="entry name" value="VSR Endonuclease"/>
    <property type="match status" value="1"/>
</dbReference>
<evidence type="ECO:0000256" key="2">
    <source>
        <dbReference type="ARBA" id="ARBA00022759"/>
    </source>
</evidence>
<keyword evidence="4 6" id="KW-0378">Hydrolase</keyword>
<keyword evidence="3 6" id="KW-0227">DNA damage</keyword>
<name>A0A7S8C865_9HYPH</name>
<dbReference type="GO" id="GO:0004519">
    <property type="term" value="F:endonuclease activity"/>
    <property type="evidence" value="ECO:0007669"/>
    <property type="project" value="UniProtKB-KW"/>
</dbReference>
<evidence type="ECO:0000256" key="5">
    <source>
        <dbReference type="ARBA" id="ARBA00023204"/>
    </source>
</evidence>
<dbReference type="KEGG" id="kmn:HW532_21455"/>
<dbReference type="GO" id="GO:0016787">
    <property type="term" value="F:hydrolase activity"/>
    <property type="evidence" value="ECO:0007669"/>
    <property type="project" value="UniProtKB-KW"/>
</dbReference>
<evidence type="ECO:0000313" key="7">
    <source>
        <dbReference type="EMBL" id="QPC45034.1"/>
    </source>
</evidence>
<reference evidence="7 8" key="1">
    <citation type="submission" date="2020-06" db="EMBL/GenBank/DDBJ databases">
        <title>Genome sequence of 2 isolates from Red Sea Mangroves.</title>
        <authorList>
            <person name="Sefrji F."/>
            <person name="Michoud G."/>
            <person name="Merlino G."/>
            <person name="Daffonchio D."/>
        </authorList>
    </citation>
    <scope>NUCLEOTIDE SEQUENCE [LARGE SCALE GENOMIC DNA]</scope>
    <source>
        <strain evidence="7 8">R1DC25</strain>
    </source>
</reference>
<dbReference type="Pfam" id="PF03852">
    <property type="entry name" value="Vsr"/>
    <property type="match status" value="1"/>
</dbReference>
<accession>A0A7S8C865</accession>